<evidence type="ECO:0000256" key="2">
    <source>
        <dbReference type="ARBA" id="ARBA00022771"/>
    </source>
</evidence>
<dbReference type="PANTHER" id="PTHR39490">
    <property type="entry name" value="ARRESTIN DOMAIN-CONTAINING PROTEIN D"/>
    <property type="match status" value="1"/>
</dbReference>
<keyword evidence="2 4" id="KW-0863">Zinc-finger</keyword>
<protein>
    <submittedName>
        <fullName evidence="7">Uncharacterized protein LOC101241009 isoform X2</fullName>
    </submittedName>
</protein>
<proteinExistence type="predicted"/>
<dbReference type="InterPro" id="IPR011011">
    <property type="entry name" value="Znf_FYVE_PHD"/>
</dbReference>
<reference evidence="7" key="2">
    <citation type="submission" date="2025-08" db="UniProtKB">
        <authorList>
            <consortium name="RefSeq"/>
        </authorList>
    </citation>
    <scope>IDENTIFICATION</scope>
</reference>
<dbReference type="SMART" id="SM00064">
    <property type="entry name" value="FYVE"/>
    <property type="match status" value="2"/>
</dbReference>
<organism evidence="6 7">
    <name type="scientific">Hydra vulgaris</name>
    <name type="common">Hydra</name>
    <name type="synonym">Hydra attenuata</name>
    <dbReference type="NCBI Taxonomy" id="6087"/>
    <lineage>
        <taxon>Eukaryota</taxon>
        <taxon>Metazoa</taxon>
        <taxon>Cnidaria</taxon>
        <taxon>Hydrozoa</taxon>
        <taxon>Hydroidolina</taxon>
        <taxon>Anthoathecata</taxon>
        <taxon>Aplanulata</taxon>
        <taxon>Hydridae</taxon>
        <taxon>Hydra</taxon>
    </lineage>
</organism>
<dbReference type="RefSeq" id="XP_065644384.1">
    <property type="nucleotide sequence ID" value="XM_065788312.1"/>
</dbReference>
<evidence type="ECO:0000313" key="7">
    <source>
        <dbReference type="RefSeq" id="XP_065644384.1"/>
    </source>
</evidence>
<dbReference type="InterPro" id="IPR017455">
    <property type="entry name" value="Znf_FYVE-rel"/>
</dbReference>
<gene>
    <name evidence="7" type="primary">LOC101241009</name>
</gene>
<keyword evidence="6" id="KW-1185">Reference proteome</keyword>
<evidence type="ECO:0000256" key="3">
    <source>
        <dbReference type="ARBA" id="ARBA00022833"/>
    </source>
</evidence>
<evidence type="ECO:0000259" key="5">
    <source>
        <dbReference type="PROSITE" id="PS50178"/>
    </source>
</evidence>
<evidence type="ECO:0000256" key="4">
    <source>
        <dbReference type="PROSITE-ProRule" id="PRU00091"/>
    </source>
</evidence>
<evidence type="ECO:0000256" key="1">
    <source>
        <dbReference type="ARBA" id="ARBA00022723"/>
    </source>
</evidence>
<sequence length="608" mass="69610">MASSLKMDFLSAFKSKQSTLPLSNESSLIPAVGLFKSQSFLISTNFKDSLSSINAELDSDLGKEDELDGIKRLSSIDKRFSRALFKIRKSHWLEASKINNCMQCDIVFGLTTGSVNKLRKQNCRRCGRVFCENCCQYMKRLSSECIPDPQGNLYRVCFSCADFPSSQPLGEIRSLTEDFLSLRSKKRLLISQELTRLLQGFKANVNPNSRIKTVVNDTFSIMKIPEWQKSSKWLESSEVEWCSQCHSKFSFINNKHHCRLCGFVYCRHCCKANLLLYYDEQQCAAARLIGVVGCPEKEPPICLYLVICVLCEEDMENYQVIQYHCQQNGNTFSSDKLASLSKILDKLKVFEKKIEENLPRFQELVDSLTYDNIQLEESSTSTNDIENIAKIDGDLSDMFTQYSVIVLSLKQHVMSSKTELEIMRNATSLKCKQYNQGINLFKSLRDSLEKSLPKKALLEYQNCANLNAINNTYLMVRQLGFEALKLSLKYDFDAALAEELREVDKVCCEELKSFVMQCGQSWNDHVSVLNEFIKQQLDNKKLVLPKEDKINLEGSLYVKRFLTDRCRTLVYQILHALKSRSSETQFLESKACLQNLFDKMSINEAGDT</sequence>
<keyword evidence="3" id="KW-0862">Zinc</keyword>
<dbReference type="Gene3D" id="3.30.40.10">
    <property type="entry name" value="Zinc/RING finger domain, C3HC4 (zinc finger)"/>
    <property type="match status" value="2"/>
</dbReference>
<dbReference type="Pfam" id="PF01363">
    <property type="entry name" value="FYVE"/>
    <property type="match status" value="2"/>
</dbReference>
<dbReference type="PANTHER" id="PTHR39490:SF8">
    <property type="entry name" value="ZINC FINGER FYVE DOMAIN-CONTAINING PROTEIN 21"/>
    <property type="match status" value="1"/>
</dbReference>
<dbReference type="InterPro" id="IPR000306">
    <property type="entry name" value="Znf_FYVE"/>
</dbReference>
<dbReference type="InterPro" id="IPR052113">
    <property type="entry name" value="FYVE-type_Zinc_Finger"/>
</dbReference>
<feature type="domain" description="FYVE-type" evidence="5">
    <location>
        <begin position="236"/>
        <end position="316"/>
    </location>
</feature>
<evidence type="ECO:0000313" key="6">
    <source>
        <dbReference type="Proteomes" id="UP001652625"/>
    </source>
</evidence>
<name>A0ABM4B6B7_HYDVU</name>
<reference evidence="6" key="1">
    <citation type="submission" date="2025-05" db="UniProtKB">
        <authorList>
            <consortium name="RefSeq"/>
        </authorList>
    </citation>
    <scope>NUCLEOTIDE SEQUENCE [LARGE SCALE GENOMIC DNA]</scope>
</reference>
<dbReference type="InterPro" id="IPR013083">
    <property type="entry name" value="Znf_RING/FYVE/PHD"/>
</dbReference>
<dbReference type="Proteomes" id="UP001652625">
    <property type="component" value="Chromosome 01"/>
</dbReference>
<feature type="domain" description="FYVE-type" evidence="5">
    <location>
        <begin position="95"/>
        <end position="165"/>
    </location>
</feature>
<accession>A0ABM4B6B7</accession>
<keyword evidence="1" id="KW-0479">Metal-binding</keyword>
<dbReference type="SUPFAM" id="SSF57903">
    <property type="entry name" value="FYVE/PHD zinc finger"/>
    <property type="match status" value="2"/>
</dbReference>
<dbReference type="PROSITE" id="PS50178">
    <property type="entry name" value="ZF_FYVE"/>
    <property type="match status" value="2"/>
</dbReference>
<dbReference type="GeneID" id="101241009"/>